<name>A0A9X3TP88_9BACL</name>
<dbReference type="RefSeq" id="WP_271139829.1">
    <property type="nucleotide sequence ID" value="NZ_JAPYYP010000006.1"/>
</dbReference>
<comment type="caution">
    <text evidence="1">The sequence shown here is derived from an EMBL/GenBank/DDBJ whole genome shotgun (WGS) entry which is preliminary data.</text>
</comment>
<dbReference type="EMBL" id="JAPYYP010000006">
    <property type="protein sequence ID" value="MDA5108209.1"/>
    <property type="molecule type" value="Genomic_DNA"/>
</dbReference>
<accession>A0A9X3TP88</accession>
<dbReference type="InterPro" id="IPR015231">
    <property type="entry name" value="DUF1934"/>
</dbReference>
<dbReference type="Pfam" id="PF09148">
    <property type="entry name" value="DUF1934"/>
    <property type="match status" value="1"/>
</dbReference>
<protein>
    <submittedName>
        <fullName evidence="1">DUF1934 domain-containing protein</fullName>
    </submittedName>
</protein>
<sequence length="142" mass="16275">MQDVQITLTARQRTGGDWEETVYRYAGRCVEKTGGWYLTYKEQMEGAGEVSTTLKLGDGTVTLLRQGDVQTKQQFQQGTSHQTTYRSPYGLFSMETHTRKLRIRHEQGRPAQVWVAYQLWLNGQYVGEHELTLNVEWPSASG</sequence>
<dbReference type="SUPFAM" id="SSF50814">
    <property type="entry name" value="Lipocalins"/>
    <property type="match status" value="1"/>
</dbReference>
<dbReference type="Gene3D" id="2.40.128.20">
    <property type="match status" value="1"/>
</dbReference>
<dbReference type="InterPro" id="IPR012674">
    <property type="entry name" value="Calycin"/>
</dbReference>
<evidence type="ECO:0000313" key="2">
    <source>
        <dbReference type="Proteomes" id="UP001151071"/>
    </source>
</evidence>
<proteinExistence type="predicted"/>
<reference evidence="1" key="1">
    <citation type="submission" date="2022-12" db="EMBL/GenBank/DDBJ databases">
        <title>Draft genome sequence of the thermophilic strain Brevibacillus thermoruber HT42, isolated from Los Humeros, Puebla, Mexico, with biotechnological potential.</title>
        <authorList>
            <person name="Lara Sanchez J."/>
            <person name="Solis Palacios R."/>
            <person name="Bustos Baena A.S."/>
            <person name="Ruz Baez A.E."/>
            <person name="Espinosa Luna G."/>
            <person name="Oliart Ros R.M."/>
        </authorList>
    </citation>
    <scope>NUCLEOTIDE SEQUENCE</scope>
    <source>
        <strain evidence="1">HT42</strain>
    </source>
</reference>
<gene>
    <name evidence="1" type="ORF">O3V59_07540</name>
</gene>
<dbReference type="AlphaFoldDB" id="A0A9X3TP88"/>
<keyword evidence="2" id="KW-1185">Reference proteome</keyword>
<evidence type="ECO:0000313" key="1">
    <source>
        <dbReference type="EMBL" id="MDA5108209.1"/>
    </source>
</evidence>
<dbReference type="Proteomes" id="UP001151071">
    <property type="component" value="Unassembled WGS sequence"/>
</dbReference>
<organism evidence="1 2">
    <name type="scientific">Brevibacillus thermoruber</name>
    <dbReference type="NCBI Taxonomy" id="33942"/>
    <lineage>
        <taxon>Bacteria</taxon>
        <taxon>Bacillati</taxon>
        <taxon>Bacillota</taxon>
        <taxon>Bacilli</taxon>
        <taxon>Bacillales</taxon>
        <taxon>Paenibacillaceae</taxon>
        <taxon>Brevibacillus</taxon>
    </lineage>
</organism>